<dbReference type="OrthoDB" id="5425547at2759"/>
<dbReference type="PANTHER" id="PTHR42091:SF1">
    <property type="entry name" value="CONSERVED GLYCINE-RICH PROTEIN (AFU_ORTHOLOGUE AFUA_7G02440)"/>
    <property type="match status" value="1"/>
</dbReference>
<feature type="region of interest" description="Disordered" evidence="1">
    <location>
        <begin position="82"/>
        <end position="135"/>
    </location>
</feature>
<feature type="chain" id="PRO_5004920133" description="DUF7732 domain-containing protein" evidence="2">
    <location>
        <begin position="21"/>
        <end position="386"/>
    </location>
</feature>
<evidence type="ECO:0000313" key="4">
    <source>
        <dbReference type="EMBL" id="ESZ91331.1"/>
    </source>
</evidence>
<protein>
    <recommendedName>
        <fullName evidence="3">DUF7732 domain-containing protein</fullName>
    </recommendedName>
</protein>
<feature type="compositionally biased region" description="Gly residues" evidence="1">
    <location>
        <begin position="88"/>
        <end position="109"/>
    </location>
</feature>
<dbReference type="Pfam" id="PF24866">
    <property type="entry name" value="DUF7732"/>
    <property type="match status" value="1"/>
</dbReference>
<dbReference type="Proteomes" id="UP000019487">
    <property type="component" value="Unassembled WGS sequence"/>
</dbReference>
<feature type="region of interest" description="Disordered" evidence="1">
    <location>
        <begin position="162"/>
        <end position="203"/>
    </location>
</feature>
<dbReference type="AlphaFoldDB" id="W9C669"/>
<proteinExistence type="predicted"/>
<organism evidence="4 5">
    <name type="scientific">Sclerotinia borealis (strain F-4128)</name>
    <dbReference type="NCBI Taxonomy" id="1432307"/>
    <lineage>
        <taxon>Eukaryota</taxon>
        <taxon>Fungi</taxon>
        <taxon>Dikarya</taxon>
        <taxon>Ascomycota</taxon>
        <taxon>Pezizomycotina</taxon>
        <taxon>Leotiomycetes</taxon>
        <taxon>Helotiales</taxon>
        <taxon>Sclerotiniaceae</taxon>
        <taxon>Sclerotinia</taxon>
    </lineage>
</organism>
<dbReference type="STRING" id="1432307.W9C669"/>
<dbReference type="EMBL" id="AYSA01000513">
    <property type="protein sequence ID" value="ESZ91331.1"/>
    <property type="molecule type" value="Genomic_DNA"/>
</dbReference>
<name>W9C669_SCLBF</name>
<evidence type="ECO:0000256" key="1">
    <source>
        <dbReference type="SAM" id="MobiDB-lite"/>
    </source>
</evidence>
<sequence>MRSHLWTVALLFLSSTPSFAYPQYIPEGELVVRDANANANAEAEGELVVRDANANANAEAEAEAEAEADFTWYSRQNEERDLFKRKGGGGGGGRGGGGGSSSGGKGGGSSSRYANGGSFNSRLETDVGNGARESGAGDGNGIIISLIKRKLRGAFRALSYGSGNGASSNSEKSSSSSSGGKGGVTSSSSSTGGATRAGSGPAPAYGGGRYYGGGATTPYSSGRSSPLGIAPLFLGVGLLSIYPGLWLYGAYSYPYHNPYSFRNHSATNGTNTTAAVETRQESDTTGVEQTRPVTCLCAAYSECGCDDNGNSTFIAELIGDGNYAALNKSLVNVADVNGTTTILINGTLPNGTTASGGTDSAARKTIAEGLGWWVMIAVVFATCFAI</sequence>
<keyword evidence="2" id="KW-0732">Signal</keyword>
<gene>
    <name evidence="4" type="ORF">SBOR_8272</name>
</gene>
<evidence type="ECO:0000256" key="2">
    <source>
        <dbReference type="SAM" id="SignalP"/>
    </source>
</evidence>
<dbReference type="PANTHER" id="PTHR42091">
    <property type="entry name" value="CONSERVED GLYCINE-RICH PROTEIN (AFU_ORTHOLOGUE AFUA_7G02440)"/>
    <property type="match status" value="1"/>
</dbReference>
<comment type="caution">
    <text evidence="4">The sequence shown here is derived from an EMBL/GenBank/DDBJ whole genome shotgun (WGS) entry which is preliminary data.</text>
</comment>
<dbReference type="InterPro" id="IPR056634">
    <property type="entry name" value="DUF7732"/>
</dbReference>
<evidence type="ECO:0000313" key="5">
    <source>
        <dbReference type="Proteomes" id="UP000019487"/>
    </source>
</evidence>
<feature type="signal peptide" evidence="2">
    <location>
        <begin position="1"/>
        <end position="20"/>
    </location>
</feature>
<evidence type="ECO:0000259" key="3">
    <source>
        <dbReference type="Pfam" id="PF24866"/>
    </source>
</evidence>
<accession>W9C669</accession>
<dbReference type="HOGENOM" id="CLU_060392_0_0_1"/>
<reference evidence="4 5" key="1">
    <citation type="journal article" date="2014" name="Genome Announc.">
        <title>Draft genome sequence of Sclerotinia borealis, a psychrophilic plant pathogenic fungus.</title>
        <authorList>
            <person name="Mardanov A.V."/>
            <person name="Beletsky A.V."/>
            <person name="Kadnikov V.V."/>
            <person name="Ignatov A.N."/>
            <person name="Ravin N.V."/>
        </authorList>
    </citation>
    <scope>NUCLEOTIDE SEQUENCE [LARGE SCALE GENOMIC DNA]</scope>
    <source>
        <strain evidence="5">F-4157</strain>
    </source>
</reference>
<feature type="domain" description="DUF7732" evidence="3">
    <location>
        <begin position="210"/>
        <end position="352"/>
    </location>
</feature>
<keyword evidence="5" id="KW-1185">Reference proteome</keyword>